<dbReference type="EMBL" id="SNVW01000001">
    <property type="protein sequence ID" value="TDN46214.1"/>
    <property type="molecule type" value="Genomic_DNA"/>
</dbReference>
<organism evidence="1 2">
    <name type="scientific">Curtobacterium flaccumfaciens</name>
    <dbReference type="NCBI Taxonomy" id="2035"/>
    <lineage>
        <taxon>Bacteria</taxon>
        <taxon>Bacillati</taxon>
        <taxon>Actinomycetota</taxon>
        <taxon>Actinomycetes</taxon>
        <taxon>Micrococcales</taxon>
        <taxon>Microbacteriaceae</taxon>
        <taxon>Curtobacterium</taxon>
    </lineage>
</organism>
<dbReference type="RefSeq" id="WP_133518135.1">
    <property type="nucleotide sequence ID" value="NZ_SNVW01000001.1"/>
</dbReference>
<sequence length="106" mass="11663">MTKYLVRLECVAELDDADDIATDFDAIADALFDLDDVHDQDLAADLETRTLTFSIGVVADDEFGALDRALGAVRTALHAAGRGTPGWERHYRMLRQEVEEEPVGAI</sequence>
<dbReference type="OrthoDB" id="5020335at2"/>
<accession>A0A4R6DP20</accession>
<proteinExistence type="predicted"/>
<evidence type="ECO:0000313" key="2">
    <source>
        <dbReference type="Proteomes" id="UP000295764"/>
    </source>
</evidence>
<reference evidence="1 2" key="1">
    <citation type="submission" date="2019-03" db="EMBL/GenBank/DDBJ databases">
        <title>Genomic analyses of the natural microbiome of Caenorhabditis elegans.</title>
        <authorList>
            <person name="Samuel B."/>
        </authorList>
    </citation>
    <scope>NUCLEOTIDE SEQUENCE [LARGE SCALE GENOMIC DNA]</scope>
    <source>
        <strain evidence="1 2">JUb65</strain>
    </source>
</reference>
<gene>
    <name evidence="1" type="ORF">EDF64_10172</name>
</gene>
<dbReference type="Proteomes" id="UP000295764">
    <property type="component" value="Unassembled WGS sequence"/>
</dbReference>
<evidence type="ECO:0000313" key="1">
    <source>
        <dbReference type="EMBL" id="TDN46214.1"/>
    </source>
</evidence>
<name>A0A4R6DP20_9MICO</name>
<comment type="caution">
    <text evidence="1">The sequence shown here is derived from an EMBL/GenBank/DDBJ whole genome shotgun (WGS) entry which is preliminary data.</text>
</comment>
<dbReference type="AlphaFoldDB" id="A0A4R6DP20"/>
<protein>
    <submittedName>
        <fullName evidence="1">Uncharacterized protein</fullName>
    </submittedName>
</protein>